<comment type="caution">
    <text evidence="6">The sequence shown here is derived from an EMBL/GenBank/DDBJ whole genome shotgun (WGS) entry which is preliminary data.</text>
</comment>
<keyword evidence="2" id="KW-0813">Transport</keyword>
<evidence type="ECO:0000256" key="4">
    <source>
        <dbReference type="SAM" id="SignalP"/>
    </source>
</evidence>
<dbReference type="SMART" id="SM00062">
    <property type="entry name" value="PBPb"/>
    <property type="match status" value="1"/>
</dbReference>
<evidence type="ECO:0000313" key="7">
    <source>
        <dbReference type="Proteomes" id="UP000680714"/>
    </source>
</evidence>
<feature type="domain" description="Solute-binding protein family 3/N-terminal" evidence="5">
    <location>
        <begin position="39"/>
        <end position="264"/>
    </location>
</feature>
<dbReference type="InterPro" id="IPR051455">
    <property type="entry name" value="Bact_solute-bind_prot3"/>
</dbReference>
<dbReference type="Proteomes" id="UP000680714">
    <property type="component" value="Unassembled WGS sequence"/>
</dbReference>
<reference evidence="6 7" key="1">
    <citation type="submission" date="2021-04" db="EMBL/GenBank/DDBJ databases">
        <title>Magnetospirillum sulfuroxidans sp. nov., a facultative chemolithoautotrophic sulfur-oxidizing alphaproteobacterium isolated from freshwater sediment and proposals for Paramagetospirillum gen. nov., and Magnetospirillaceae fam. nov.</title>
        <authorList>
            <person name="Koziaeva V."/>
            <person name="Geelhoed J.S."/>
            <person name="Sorokin D.Y."/>
            <person name="Grouzdev D.S."/>
        </authorList>
    </citation>
    <scope>NUCLEOTIDE SEQUENCE [LARGE SCALE GENOMIC DNA]</scope>
    <source>
        <strain evidence="6 7">J10</strain>
    </source>
</reference>
<protein>
    <submittedName>
        <fullName evidence="6">Amino acid ABC transporter substrate-binding protein</fullName>
    </submittedName>
</protein>
<dbReference type="EMBL" id="JAGTUF010000001">
    <property type="protein sequence ID" value="MBR9970457.1"/>
    <property type="molecule type" value="Genomic_DNA"/>
</dbReference>
<dbReference type="PANTHER" id="PTHR30085:SF7">
    <property type="entry name" value="AMINO-ACID ABC TRANSPORTER-BINDING PROTEIN YHDW-RELATED"/>
    <property type="match status" value="1"/>
</dbReference>
<feature type="signal peptide" evidence="4">
    <location>
        <begin position="1"/>
        <end position="28"/>
    </location>
</feature>
<keyword evidence="7" id="KW-1185">Reference proteome</keyword>
<accession>A0ABS5I7Q5</accession>
<dbReference type="Pfam" id="PF00497">
    <property type="entry name" value="SBP_bac_3"/>
    <property type="match status" value="1"/>
</dbReference>
<evidence type="ECO:0000256" key="2">
    <source>
        <dbReference type="ARBA" id="ARBA00022448"/>
    </source>
</evidence>
<feature type="chain" id="PRO_5045920203" evidence="4">
    <location>
        <begin position="29"/>
        <end position="340"/>
    </location>
</feature>
<dbReference type="Gene3D" id="3.40.190.10">
    <property type="entry name" value="Periplasmic binding protein-like II"/>
    <property type="match status" value="2"/>
</dbReference>
<dbReference type="SUPFAM" id="SSF53850">
    <property type="entry name" value="Periplasmic binding protein-like II"/>
    <property type="match status" value="1"/>
</dbReference>
<gene>
    <name evidence="6" type="ORF">KEC16_01865</name>
</gene>
<dbReference type="InterPro" id="IPR001638">
    <property type="entry name" value="Solute-binding_3/MltF_N"/>
</dbReference>
<keyword evidence="3 4" id="KW-0732">Signal</keyword>
<dbReference type="CDD" id="cd13692">
    <property type="entry name" value="PBP2_BztA"/>
    <property type="match status" value="1"/>
</dbReference>
<dbReference type="PANTHER" id="PTHR30085">
    <property type="entry name" value="AMINO ACID ABC TRANSPORTER PERMEASE"/>
    <property type="match status" value="1"/>
</dbReference>
<name>A0ABS5I7Q5_9PROT</name>
<comment type="similarity">
    <text evidence="1">Belongs to the bacterial solute-binding protein 3 family.</text>
</comment>
<sequence>MQRMIVSAAVFFAVVATFLFSSSDSARADVLSEIRERGDLRCGVYPDDPGRSAINRQGRWEGFYVDFCRAVAAAVLGDGDAVRFVEVGPQSRFSALVEHKADVVMYSSTWTLGREAAYGIAFPAVYLFDGQGLMVRTNAGIHALADLNGRRVCVTAGTTTLANLENILRREDIKAKVVLANGDAFFRGNCDAYSADRINLATNRANRADDPERYEILPLMLSREPIGPMVRDDDGQWIRIVRSVVHAVIVAEELGLSRNSIDQADAAIGAVEQENLLGHNPEISRSLGLDRDWAVRVVREVGNYGEIFDRNFGPQTPIGLERGINRLWSQGGLLYSPLFK</sequence>
<evidence type="ECO:0000256" key="3">
    <source>
        <dbReference type="ARBA" id="ARBA00022729"/>
    </source>
</evidence>
<evidence type="ECO:0000259" key="5">
    <source>
        <dbReference type="SMART" id="SM00062"/>
    </source>
</evidence>
<organism evidence="6 7">
    <name type="scientific">Magnetospirillum sulfuroxidans</name>
    <dbReference type="NCBI Taxonomy" id="611300"/>
    <lineage>
        <taxon>Bacteria</taxon>
        <taxon>Pseudomonadati</taxon>
        <taxon>Pseudomonadota</taxon>
        <taxon>Alphaproteobacteria</taxon>
        <taxon>Rhodospirillales</taxon>
        <taxon>Rhodospirillaceae</taxon>
        <taxon>Magnetospirillum</taxon>
    </lineage>
</organism>
<proteinExistence type="inferred from homology"/>
<evidence type="ECO:0000256" key="1">
    <source>
        <dbReference type="ARBA" id="ARBA00010333"/>
    </source>
</evidence>
<evidence type="ECO:0000313" key="6">
    <source>
        <dbReference type="EMBL" id="MBR9970457.1"/>
    </source>
</evidence>